<dbReference type="InterPro" id="IPR032694">
    <property type="entry name" value="CopC/D"/>
</dbReference>
<dbReference type="InterPro" id="IPR007348">
    <property type="entry name" value="CopC_dom"/>
</dbReference>
<evidence type="ECO:0000256" key="6">
    <source>
        <dbReference type="SAM" id="Phobius"/>
    </source>
</evidence>
<evidence type="ECO:0000256" key="7">
    <source>
        <dbReference type="SAM" id="SignalP"/>
    </source>
</evidence>
<dbReference type="InterPro" id="IPR014756">
    <property type="entry name" value="Ig_E-set"/>
</dbReference>
<keyword evidence="3 7" id="KW-0732">Signal</keyword>
<feature type="signal peptide" evidence="7">
    <location>
        <begin position="1"/>
        <end position="23"/>
    </location>
</feature>
<dbReference type="RefSeq" id="WP_265384825.1">
    <property type="nucleotide sequence ID" value="NZ_CP110615.1"/>
</dbReference>
<dbReference type="SUPFAM" id="SSF81296">
    <property type="entry name" value="E set domains"/>
    <property type="match status" value="1"/>
</dbReference>
<feature type="transmembrane region" description="Helical" evidence="6">
    <location>
        <begin position="146"/>
        <end position="165"/>
    </location>
</feature>
<dbReference type="Gene3D" id="2.60.40.1220">
    <property type="match status" value="1"/>
</dbReference>
<protein>
    <submittedName>
        <fullName evidence="9">Copper resistance protein CopC</fullName>
    </submittedName>
</protein>
<gene>
    <name evidence="9" type="ORF">RHODO2019_16225</name>
</gene>
<evidence type="ECO:0000256" key="2">
    <source>
        <dbReference type="ARBA" id="ARBA00022723"/>
    </source>
</evidence>
<keyword evidence="6" id="KW-0472">Membrane</keyword>
<reference evidence="9" key="1">
    <citation type="submission" date="2022-10" db="EMBL/GenBank/DDBJ databases">
        <title>Rhodococcus sp.75.</title>
        <authorList>
            <person name="Sun M."/>
        </authorList>
    </citation>
    <scope>NUCLEOTIDE SEQUENCE</scope>
    <source>
        <strain evidence="9">75</strain>
    </source>
</reference>
<evidence type="ECO:0000256" key="4">
    <source>
        <dbReference type="ARBA" id="ARBA00023008"/>
    </source>
</evidence>
<dbReference type="EMBL" id="CP110615">
    <property type="protein sequence ID" value="UZJ26721.1"/>
    <property type="molecule type" value="Genomic_DNA"/>
</dbReference>
<dbReference type="PANTHER" id="PTHR34820:SF4">
    <property type="entry name" value="INNER MEMBRANE PROTEIN YEBZ"/>
    <property type="match status" value="1"/>
</dbReference>
<dbReference type="Proteomes" id="UP001164965">
    <property type="component" value="Chromosome"/>
</dbReference>
<dbReference type="PANTHER" id="PTHR34820">
    <property type="entry name" value="INNER MEMBRANE PROTEIN YEBZ"/>
    <property type="match status" value="1"/>
</dbReference>
<sequence>MRAAAVAVLAGLLLVLGAGPAGAHSSVVGSDPADGSSIGAGPPAVTVTLDGPLQAGFGTVTVVGPDGNLWSTGDTRIDGSAATVDVRPLGPAGVYTIGFRVISADSHPVSGSRTFTLTTAGSGTPGPPADAAAASTTGGSGGGVPAWAFVVGAVIVFGGGLVLALRSGRRAVPRGPTPGG</sequence>
<keyword evidence="10" id="KW-1185">Reference proteome</keyword>
<name>A0ABY6P5T8_9NOCA</name>
<keyword evidence="6" id="KW-1133">Transmembrane helix</keyword>
<accession>A0ABY6P5T8</accession>
<organism evidence="9 10">
    <name type="scientific">Rhodococcus antarcticus</name>
    <dbReference type="NCBI Taxonomy" id="2987751"/>
    <lineage>
        <taxon>Bacteria</taxon>
        <taxon>Bacillati</taxon>
        <taxon>Actinomycetota</taxon>
        <taxon>Actinomycetes</taxon>
        <taxon>Mycobacteriales</taxon>
        <taxon>Nocardiaceae</taxon>
        <taxon>Rhodococcus</taxon>
    </lineage>
</organism>
<feature type="region of interest" description="Disordered" evidence="5">
    <location>
        <begin position="116"/>
        <end position="137"/>
    </location>
</feature>
<evidence type="ECO:0000256" key="5">
    <source>
        <dbReference type="SAM" id="MobiDB-lite"/>
    </source>
</evidence>
<evidence type="ECO:0000259" key="8">
    <source>
        <dbReference type="Pfam" id="PF04234"/>
    </source>
</evidence>
<feature type="domain" description="CopC" evidence="8">
    <location>
        <begin position="24"/>
        <end position="117"/>
    </location>
</feature>
<keyword evidence="6" id="KW-0812">Transmembrane</keyword>
<evidence type="ECO:0000313" key="9">
    <source>
        <dbReference type="EMBL" id="UZJ26721.1"/>
    </source>
</evidence>
<evidence type="ECO:0000313" key="10">
    <source>
        <dbReference type="Proteomes" id="UP001164965"/>
    </source>
</evidence>
<evidence type="ECO:0000256" key="1">
    <source>
        <dbReference type="ARBA" id="ARBA00004196"/>
    </source>
</evidence>
<dbReference type="Pfam" id="PF04234">
    <property type="entry name" value="CopC"/>
    <property type="match status" value="1"/>
</dbReference>
<keyword evidence="4" id="KW-0186">Copper</keyword>
<comment type="subcellular location">
    <subcellularLocation>
        <location evidence="1">Cell envelope</location>
    </subcellularLocation>
</comment>
<proteinExistence type="predicted"/>
<evidence type="ECO:0000256" key="3">
    <source>
        <dbReference type="ARBA" id="ARBA00022729"/>
    </source>
</evidence>
<feature type="chain" id="PRO_5045229116" evidence="7">
    <location>
        <begin position="24"/>
        <end position="180"/>
    </location>
</feature>
<dbReference type="InterPro" id="IPR014755">
    <property type="entry name" value="Cu-Rt/internalin_Ig-like"/>
</dbReference>
<keyword evidence="2" id="KW-0479">Metal-binding</keyword>